<protein>
    <recommendedName>
        <fullName evidence="5">DNA2/NAM7 helicase-like C-terminal domain-containing protein</fullName>
    </recommendedName>
</protein>
<dbReference type="Pfam" id="PF13087">
    <property type="entry name" value="AAA_12"/>
    <property type="match status" value="1"/>
</dbReference>
<accession>A0A9Q1DJ95</accession>
<evidence type="ECO:0000256" key="4">
    <source>
        <dbReference type="ARBA" id="ARBA00022840"/>
    </source>
</evidence>
<comment type="caution">
    <text evidence="6">The sequence shown here is derived from an EMBL/GenBank/DDBJ whole genome shotgun (WGS) entry which is preliminary data.</text>
</comment>
<evidence type="ECO:0000313" key="7">
    <source>
        <dbReference type="Proteomes" id="UP001152803"/>
    </source>
</evidence>
<keyword evidence="1" id="KW-0547">Nucleotide-binding</keyword>
<dbReference type="CDD" id="cd18808">
    <property type="entry name" value="SF1_C_Upf1"/>
    <property type="match status" value="1"/>
</dbReference>
<keyword evidence="4" id="KW-0067">ATP-binding</keyword>
<name>A0A9Q1DJ95_CONCO</name>
<dbReference type="InterPro" id="IPR050534">
    <property type="entry name" value="Coronavir_polyprotein_1ab"/>
</dbReference>
<evidence type="ECO:0000256" key="2">
    <source>
        <dbReference type="ARBA" id="ARBA00022801"/>
    </source>
</evidence>
<dbReference type="Gene3D" id="3.40.50.300">
    <property type="entry name" value="P-loop containing nucleotide triphosphate hydrolases"/>
    <property type="match status" value="1"/>
</dbReference>
<dbReference type="PANTHER" id="PTHR43788:SF10">
    <property type="entry name" value="HELICASE WITH ZINC FINGER 2, TRANSCRIPTIONAL COACTIVATOR"/>
    <property type="match status" value="1"/>
</dbReference>
<dbReference type="InterPro" id="IPR047187">
    <property type="entry name" value="SF1_C_Upf1"/>
</dbReference>
<dbReference type="InterPro" id="IPR027417">
    <property type="entry name" value="P-loop_NTPase"/>
</dbReference>
<evidence type="ECO:0000259" key="5">
    <source>
        <dbReference type="Pfam" id="PF13087"/>
    </source>
</evidence>
<feature type="domain" description="DNA2/NAM7 helicase-like C-terminal" evidence="5">
    <location>
        <begin position="3"/>
        <end position="66"/>
    </location>
</feature>
<dbReference type="SUPFAM" id="SSF52540">
    <property type="entry name" value="P-loop containing nucleoside triphosphate hydrolases"/>
    <property type="match status" value="1"/>
</dbReference>
<keyword evidence="2" id="KW-0378">Hydrolase</keyword>
<gene>
    <name evidence="6" type="ORF">COCON_G00107520</name>
</gene>
<dbReference type="OrthoDB" id="2285229at2759"/>
<keyword evidence="3" id="KW-0347">Helicase</keyword>
<sequence>MKSQGSEWRYVILSTVRSCPRSEIDGQVPRPTKAWLSKQLGFITDPNQVNVAITRAQDGLCILGNQHLLKCSALWNKLLAHYQKQECVVDPAKAIQVNPIGKSKSKQQK</sequence>
<evidence type="ECO:0000256" key="3">
    <source>
        <dbReference type="ARBA" id="ARBA00022806"/>
    </source>
</evidence>
<dbReference type="GO" id="GO:0005524">
    <property type="term" value="F:ATP binding"/>
    <property type="evidence" value="ECO:0007669"/>
    <property type="project" value="UniProtKB-KW"/>
</dbReference>
<dbReference type="Proteomes" id="UP001152803">
    <property type="component" value="Unassembled WGS sequence"/>
</dbReference>
<evidence type="ECO:0000256" key="1">
    <source>
        <dbReference type="ARBA" id="ARBA00022741"/>
    </source>
</evidence>
<dbReference type="GO" id="GO:0043139">
    <property type="term" value="F:5'-3' DNA helicase activity"/>
    <property type="evidence" value="ECO:0007669"/>
    <property type="project" value="TreeGrafter"/>
</dbReference>
<evidence type="ECO:0000313" key="6">
    <source>
        <dbReference type="EMBL" id="KAJ8271893.1"/>
    </source>
</evidence>
<dbReference type="PANTHER" id="PTHR43788">
    <property type="entry name" value="DNA2/NAM7 HELICASE FAMILY MEMBER"/>
    <property type="match status" value="1"/>
</dbReference>
<keyword evidence="7" id="KW-1185">Reference proteome</keyword>
<organism evidence="6 7">
    <name type="scientific">Conger conger</name>
    <name type="common">Conger eel</name>
    <name type="synonym">Muraena conger</name>
    <dbReference type="NCBI Taxonomy" id="82655"/>
    <lineage>
        <taxon>Eukaryota</taxon>
        <taxon>Metazoa</taxon>
        <taxon>Chordata</taxon>
        <taxon>Craniata</taxon>
        <taxon>Vertebrata</taxon>
        <taxon>Euteleostomi</taxon>
        <taxon>Actinopterygii</taxon>
        <taxon>Neopterygii</taxon>
        <taxon>Teleostei</taxon>
        <taxon>Anguilliformes</taxon>
        <taxon>Congridae</taxon>
        <taxon>Conger</taxon>
    </lineage>
</organism>
<dbReference type="EMBL" id="JAFJMO010000007">
    <property type="protein sequence ID" value="KAJ8271893.1"/>
    <property type="molecule type" value="Genomic_DNA"/>
</dbReference>
<dbReference type="GO" id="GO:0016787">
    <property type="term" value="F:hydrolase activity"/>
    <property type="evidence" value="ECO:0007669"/>
    <property type="project" value="UniProtKB-KW"/>
</dbReference>
<dbReference type="AlphaFoldDB" id="A0A9Q1DJ95"/>
<dbReference type="InterPro" id="IPR041679">
    <property type="entry name" value="DNA2/NAM7-like_C"/>
</dbReference>
<reference evidence="6" key="1">
    <citation type="journal article" date="2023" name="Science">
        <title>Genome structures resolve the early diversification of teleost fishes.</title>
        <authorList>
            <person name="Parey E."/>
            <person name="Louis A."/>
            <person name="Montfort J."/>
            <person name="Bouchez O."/>
            <person name="Roques C."/>
            <person name="Iampietro C."/>
            <person name="Lluch J."/>
            <person name="Castinel A."/>
            <person name="Donnadieu C."/>
            <person name="Desvignes T."/>
            <person name="Floi Bucao C."/>
            <person name="Jouanno E."/>
            <person name="Wen M."/>
            <person name="Mejri S."/>
            <person name="Dirks R."/>
            <person name="Jansen H."/>
            <person name="Henkel C."/>
            <person name="Chen W.J."/>
            <person name="Zahm M."/>
            <person name="Cabau C."/>
            <person name="Klopp C."/>
            <person name="Thompson A.W."/>
            <person name="Robinson-Rechavi M."/>
            <person name="Braasch I."/>
            <person name="Lecointre G."/>
            <person name="Bobe J."/>
            <person name="Postlethwait J.H."/>
            <person name="Berthelot C."/>
            <person name="Roest Crollius H."/>
            <person name="Guiguen Y."/>
        </authorList>
    </citation>
    <scope>NUCLEOTIDE SEQUENCE</scope>
    <source>
        <strain evidence="6">Concon-B</strain>
    </source>
</reference>
<proteinExistence type="predicted"/>